<dbReference type="PIRSF" id="PIRSF000538">
    <property type="entry name" value="GlpK"/>
    <property type="match status" value="1"/>
</dbReference>
<evidence type="ECO:0000256" key="4">
    <source>
        <dbReference type="ARBA" id="ARBA00022840"/>
    </source>
</evidence>
<evidence type="ECO:0000256" key="3">
    <source>
        <dbReference type="ARBA" id="ARBA00022777"/>
    </source>
</evidence>
<keyword evidence="1 7" id="KW-0808">Transferase</keyword>
<dbReference type="InterPro" id="IPR018485">
    <property type="entry name" value="FGGY_C"/>
</dbReference>
<dbReference type="GO" id="GO:0005524">
    <property type="term" value="F:ATP binding"/>
    <property type="evidence" value="ECO:0007669"/>
    <property type="project" value="UniProtKB-UniRule"/>
</dbReference>
<reference evidence="13" key="1">
    <citation type="submission" date="2016-10" db="EMBL/GenBank/DDBJ databases">
        <authorList>
            <person name="Varghese N."/>
        </authorList>
    </citation>
    <scope>NUCLEOTIDE SEQUENCE [LARGE SCALE GENOMIC DNA]</scope>
    <source>
        <strain evidence="13">DSM 12489</strain>
    </source>
</reference>
<feature type="domain" description="Carbohydrate kinase FGGY N-terminal" evidence="10">
    <location>
        <begin position="8"/>
        <end position="279"/>
    </location>
</feature>
<evidence type="ECO:0000256" key="6">
    <source>
        <dbReference type="ARBA" id="ARBA00023277"/>
    </source>
</evidence>
<organism evidence="12 13">
    <name type="scientific">Alicyclobacillus hesperidum</name>
    <dbReference type="NCBI Taxonomy" id="89784"/>
    <lineage>
        <taxon>Bacteria</taxon>
        <taxon>Bacillati</taxon>
        <taxon>Bacillota</taxon>
        <taxon>Bacilli</taxon>
        <taxon>Bacillales</taxon>
        <taxon>Alicyclobacillaceae</taxon>
        <taxon>Alicyclobacillus</taxon>
    </lineage>
</organism>
<dbReference type="GO" id="GO:0019569">
    <property type="term" value="P:L-arabinose catabolic process to D-xylulose 5-phosphate"/>
    <property type="evidence" value="ECO:0007669"/>
    <property type="project" value="UniProtKB-UniRule"/>
</dbReference>
<dbReference type="Pfam" id="PF00370">
    <property type="entry name" value="FGGY_N"/>
    <property type="match status" value="1"/>
</dbReference>
<evidence type="ECO:0000256" key="1">
    <source>
        <dbReference type="ARBA" id="ARBA00022679"/>
    </source>
</evidence>
<dbReference type="Pfam" id="PF02782">
    <property type="entry name" value="FGGY_C"/>
    <property type="match status" value="1"/>
</dbReference>
<dbReference type="Gene3D" id="3.30.420.40">
    <property type="match status" value="2"/>
</dbReference>
<dbReference type="GO" id="GO:0019150">
    <property type="term" value="F:D-ribulokinase activity"/>
    <property type="evidence" value="ECO:0007669"/>
    <property type="project" value="TreeGrafter"/>
</dbReference>
<protein>
    <recommendedName>
        <fullName evidence="7 8">Ribulokinase</fullName>
        <ecNumber evidence="7 8">2.7.1.16</ecNumber>
    </recommendedName>
</protein>
<dbReference type="SUPFAM" id="SSF53067">
    <property type="entry name" value="Actin-like ATPase domain"/>
    <property type="match status" value="2"/>
</dbReference>
<dbReference type="CDD" id="cd07781">
    <property type="entry name" value="ASKHA_NBD_FGGY_L-RBK"/>
    <property type="match status" value="1"/>
</dbReference>
<dbReference type="PANTHER" id="PTHR43435">
    <property type="entry name" value="RIBULOKINASE"/>
    <property type="match status" value="1"/>
</dbReference>
<dbReference type="UniPathway" id="UPA00145">
    <property type="reaction ID" value="UER00566"/>
</dbReference>
<evidence type="ECO:0000313" key="12">
    <source>
        <dbReference type="EMBL" id="SDW99083.1"/>
    </source>
</evidence>
<evidence type="ECO:0000256" key="7">
    <source>
        <dbReference type="HAMAP-Rule" id="MF_00520"/>
    </source>
</evidence>
<dbReference type="NCBIfam" id="NF003154">
    <property type="entry name" value="PRK04123.1"/>
    <property type="match status" value="1"/>
</dbReference>
<dbReference type="STRING" id="89784.SAMN04489725_1274"/>
<keyword evidence="6 7" id="KW-0119">Carbohydrate metabolism</keyword>
<dbReference type="InterPro" id="IPR000577">
    <property type="entry name" value="Carb_kinase_FGGY"/>
</dbReference>
<proteinExistence type="inferred from homology"/>
<keyword evidence="4 7" id="KW-0067">ATP-binding</keyword>
<evidence type="ECO:0000256" key="9">
    <source>
        <dbReference type="RuleBase" id="RU003455"/>
    </source>
</evidence>
<dbReference type="AlphaFoldDB" id="A0A1H2Y1K4"/>
<dbReference type="NCBIfam" id="TIGR01234">
    <property type="entry name" value="L-ribulokinase"/>
    <property type="match status" value="1"/>
</dbReference>
<dbReference type="PANTHER" id="PTHR43435:SF4">
    <property type="entry name" value="FGGY CARBOHYDRATE KINASE DOMAIN-CONTAINING PROTEIN"/>
    <property type="match status" value="1"/>
</dbReference>
<evidence type="ECO:0000259" key="10">
    <source>
        <dbReference type="Pfam" id="PF00370"/>
    </source>
</evidence>
<dbReference type="InterPro" id="IPR043129">
    <property type="entry name" value="ATPase_NBD"/>
</dbReference>
<evidence type="ECO:0000259" key="11">
    <source>
        <dbReference type="Pfam" id="PF02782"/>
    </source>
</evidence>
<dbReference type="HAMAP" id="MF_00520">
    <property type="entry name" value="Ribulokinase"/>
    <property type="match status" value="1"/>
</dbReference>
<evidence type="ECO:0000256" key="2">
    <source>
        <dbReference type="ARBA" id="ARBA00022741"/>
    </source>
</evidence>
<comment type="catalytic activity">
    <reaction evidence="7 9">
        <text>L-ribulose + ATP = L-ribulose 5-phosphate + ADP + H(+)</text>
        <dbReference type="Rhea" id="RHEA:22072"/>
        <dbReference type="ChEBI" id="CHEBI:15378"/>
        <dbReference type="ChEBI" id="CHEBI:16880"/>
        <dbReference type="ChEBI" id="CHEBI:30616"/>
        <dbReference type="ChEBI" id="CHEBI:58226"/>
        <dbReference type="ChEBI" id="CHEBI:456216"/>
        <dbReference type="EC" id="2.7.1.16"/>
    </reaction>
</comment>
<keyword evidence="5 7" id="KW-0054">Arabinose catabolism</keyword>
<name>A0A1H2Y1K4_9BACL</name>
<dbReference type="Proteomes" id="UP000182589">
    <property type="component" value="Unassembled WGS sequence"/>
</dbReference>
<evidence type="ECO:0000313" key="13">
    <source>
        <dbReference type="Proteomes" id="UP000182589"/>
    </source>
</evidence>
<evidence type="ECO:0000256" key="8">
    <source>
        <dbReference type="NCBIfam" id="TIGR01234"/>
    </source>
</evidence>
<feature type="domain" description="Carbohydrate kinase FGGY C-terminal" evidence="11">
    <location>
        <begin position="293"/>
        <end position="491"/>
    </location>
</feature>
<dbReference type="GO" id="GO:0008741">
    <property type="term" value="F:ribulokinase activity"/>
    <property type="evidence" value="ECO:0007669"/>
    <property type="project" value="UniProtKB-UniRule"/>
</dbReference>
<dbReference type="GO" id="GO:0005737">
    <property type="term" value="C:cytoplasm"/>
    <property type="evidence" value="ECO:0007669"/>
    <property type="project" value="TreeGrafter"/>
</dbReference>
<keyword evidence="13" id="KW-1185">Reference proteome</keyword>
<dbReference type="InterPro" id="IPR018484">
    <property type="entry name" value="FGGY_N"/>
</dbReference>
<sequence>MVMNMAKYSIGVDFGTQSGRAVLVEIGTGREVATAVKAYTHGVMDAYLPDGVTRLADDWALQHPGDYLEVLHETIPQLLQAAGVEPADVIGIGIDFTACTMLPIAADGTPLCMRAEFASHPHSYVKLWKHHAAQDEANRLNDTATSRGETFLARYGGKISSEWMLPKLWQILNEAPEIYDAADVMVEAADWVVMQLTGKLVRNSCTAGYKAIWHKRDGYPSQDFFRALDPRLENVIDDKLRGEIRPIGTRAGELTEVAANLIGLRPGTPVAVANVDAHVSMPAVGITEPGKLLMIMGTSTCHVLLGTEERMVPGMCGVVEDGIIPGYMGYEAGQSCVGDHFEWFIEQCVPVNYVEEANRQGVGIHQLLTQKAKALRPGESGLLALDWWNGNRSTLVDADLTGMLLGATLATKPEEIYRALIEATAFGTRMIVETFREYGVPVDEVYACGGIAEKNDLMMQIYADVLNMPIRIGASSQTPALGSAMFGAVAAGKTNGGYDSIQDAAREMGGVKPDAYLPQEDAVKVYDVLYAEYARLYDYFGRGENNVMKTLKQLKSATTKDGVPVC</sequence>
<comment type="catalytic activity">
    <reaction evidence="7">
        <text>D-ribulose + ATP = D-ribulose 5-phosphate + ADP + H(+)</text>
        <dbReference type="Rhea" id="RHEA:17601"/>
        <dbReference type="ChEBI" id="CHEBI:15378"/>
        <dbReference type="ChEBI" id="CHEBI:17173"/>
        <dbReference type="ChEBI" id="CHEBI:30616"/>
        <dbReference type="ChEBI" id="CHEBI:58121"/>
        <dbReference type="ChEBI" id="CHEBI:456216"/>
        <dbReference type="EC" id="2.7.1.16"/>
    </reaction>
</comment>
<dbReference type="EMBL" id="FNOJ01000027">
    <property type="protein sequence ID" value="SDW99083.1"/>
    <property type="molecule type" value="Genomic_DNA"/>
</dbReference>
<dbReference type="InterPro" id="IPR005929">
    <property type="entry name" value="Ribulokinase"/>
</dbReference>
<keyword evidence="3 7" id="KW-0418">Kinase</keyword>
<comment type="similarity">
    <text evidence="7 9">Belongs to the ribulokinase family.</text>
</comment>
<accession>A0A1H2Y1K4</accession>
<comment type="pathway">
    <text evidence="7 9">Carbohydrate degradation; L-arabinose degradation via L-ribulose; D-xylulose 5-phosphate from L-arabinose (bacterial route): step 2/3.</text>
</comment>
<gene>
    <name evidence="7" type="primary">araB</name>
    <name evidence="12" type="ORF">SAMN04489725_1274</name>
</gene>
<keyword evidence="2 7" id="KW-0547">Nucleotide-binding</keyword>
<dbReference type="EC" id="2.7.1.16" evidence="7 8"/>
<evidence type="ECO:0000256" key="5">
    <source>
        <dbReference type="ARBA" id="ARBA00022935"/>
    </source>
</evidence>